<reference evidence="8 9" key="1">
    <citation type="journal article" date="2019" name="Int. J. Syst. Evol. Microbiol.">
        <title>The Global Catalogue of Microorganisms (GCM) 10K type strain sequencing project: providing services to taxonomists for standard genome sequencing and annotation.</title>
        <authorList>
            <consortium name="The Broad Institute Genomics Platform"/>
            <consortium name="The Broad Institute Genome Sequencing Center for Infectious Disease"/>
            <person name="Wu L."/>
            <person name="Ma J."/>
        </authorList>
    </citation>
    <scope>NUCLEOTIDE SEQUENCE [LARGE SCALE GENOMIC DNA]</scope>
    <source>
        <strain evidence="8 9">JCM 15481</strain>
    </source>
</reference>
<dbReference type="Gene3D" id="3.10.450.50">
    <property type="match status" value="1"/>
</dbReference>
<evidence type="ECO:0000256" key="4">
    <source>
        <dbReference type="ARBA" id="ARBA00023163"/>
    </source>
</evidence>
<evidence type="ECO:0000259" key="6">
    <source>
        <dbReference type="Pfam" id="PF08281"/>
    </source>
</evidence>
<dbReference type="Proteomes" id="UP001500443">
    <property type="component" value="Unassembled WGS sequence"/>
</dbReference>
<evidence type="ECO:0000256" key="5">
    <source>
        <dbReference type="SAM" id="MobiDB-lite"/>
    </source>
</evidence>
<dbReference type="CDD" id="cd06171">
    <property type="entry name" value="Sigma70_r4"/>
    <property type="match status" value="1"/>
</dbReference>
<keyword evidence="9" id="KW-1185">Reference proteome</keyword>
<gene>
    <name evidence="8" type="ORF">GCM10009802_28070</name>
</gene>
<dbReference type="SUPFAM" id="SSF88659">
    <property type="entry name" value="Sigma3 and sigma4 domains of RNA polymerase sigma factors"/>
    <property type="match status" value="1"/>
</dbReference>
<comment type="similarity">
    <text evidence="1">Belongs to the sigma-70 factor family. ECF subfamily.</text>
</comment>
<comment type="caution">
    <text evidence="8">The sequence shown here is derived from an EMBL/GenBank/DDBJ whole genome shotgun (WGS) entry which is preliminary data.</text>
</comment>
<dbReference type="NCBIfam" id="NF006089">
    <property type="entry name" value="PRK08241.1"/>
    <property type="match status" value="1"/>
</dbReference>
<name>A0ABN2Y8I4_9ACTN</name>
<dbReference type="RefSeq" id="WP_344290352.1">
    <property type="nucleotide sequence ID" value="NZ_BAAAPF010000074.1"/>
</dbReference>
<dbReference type="SUPFAM" id="SSF54427">
    <property type="entry name" value="NTF2-like"/>
    <property type="match status" value="1"/>
</dbReference>
<evidence type="ECO:0000259" key="7">
    <source>
        <dbReference type="Pfam" id="PF12680"/>
    </source>
</evidence>
<keyword evidence="2" id="KW-0805">Transcription regulation</keyword>
<dbReference type="InterPro" id="IPR032710">
    <property type="entry name" value="NTF2-like_dom_sf"/>
</dbReference>
<dbReference type="PANTHER" id="PTHR30173:SF36">
    <property type="entry name" value="ECF RNA POLYMERASE SIGMA FACTOR SIGJ"/>
    <property type="match status" value="1"/>
</dbReference>
<dbReference type="InterPro" id="IPR037401">
    <property type="entry name" value="SnoaL-like"/>
</dbReference>
<keyword evidence="4" id="KW-0804">Transcription</keyword>
<evidence type="ECO:0000313" key="9">
    <source>
        <dbReference type="Proteomes" id="UP001500443"/>
    </source>
</evidence>
<evidence type="ECO:0000256" key="1">
    <source>
        <dbReference type="ARBA" id="ARBA00010641"/>
    </source>
</evidence>
<feature type="domain" description="SnoaL-like" evidence="7">
    <location>
        <begin position="165"/>
        <end position="260"/>
    </location>
</feature>
<dbReference type="InterPro" id="IPR013249">
    <property type="entry name" value="RNA_pol_sigma70_r4_t2"/>
</dbReference>
<dbReference type="PANTHER" id="PTHR30173">
    <property type="entry name" value="SIGMA 19 FACTOR"/>
    <property type="match status" value="1"/>
</dbReference>
<dbReference type="InterPro" id="IPR052704">
    <property type="entry name" value="ECF_Sigma-70_Domain"/>
</dbReference>
<dbReference type="Pfam" id="PF12680">
    <property type="entry name" value="SnoaL_2"/>
    <property type="match status" value="1"/>
</dbReference>
<dbReference type="Gene3D" id="1.10.10.10">
    <property type="entry name" value="Winged helix-like DNA-binding domain superfamily/Winged helix DNA-binding domain"/>
    <property type="match status" value="1"/>
</dbReference>
<dbReference type="Pfam" id="PF08281">
    <property type="entry name" value="Sigma70_r4_2"/>
    <property type="match status" value="1"/>
</dbReference>
<feature type="region of interest" description="Disordered" evidence="5">
    <location>
        <begin position="22"/>
        <end position="48"/>
    </location>
</feature>
<proteinExistence type="inferred from homology"/>
<protein>
    <submittedName>
        <fullName evidence="8">Uncharacterized protein</fullName>
    </submittedName>
</protein>
<evidence type="ECO:0000313" key="8">
    <source>
        <dbReference type="EMBL" id="GAA2123622.1"/>
    </source>
</evidence>
<organism evidence="8 9">
    <name type="scientific">Streptomyces synnematoformans</name>
    <dbReference type="NCBI Taxonomy" id="415721"/>
    <lineage>
        <taxon>Bacteria</taxon>
        <taxon>Bacillati</taxon>
        <taxon>Actinomycetota</taxon>
        <taxon>Actinomycetes</taxon>
        <taxon>Kitasatosporales</taxon>
        <taxon>Streptomycetaceae</taxon>
        <taxon>Streptomyces</taxon>
    </lineage>
</organism>
<dbReference type="InterPro" id="IPR036388">
    <property type="entry name" value="WH-like_DNA-bd_sf"/>
</dbReference>
<sequence>MAVVRVLRAPVLRTHLAVPDRHQRLPDTAAAQRARRPLPSGLAGPGNDLDVPDAPHRTGTDWVQPFPTAPAQADLRDPASAVESRETLRLAFVAALQLLPPRQRAVLVLRDVLAWRAAEVADLLGISTAAVKSVLQRARARLASRPPLESEVGEPSELRLRNLLDAYVSAFETADVSKLVQLLREDARFGMPPFPMWFRGRDAVAGFVGSRVLADPGGLRLLPTRANGQPAVAAYRRGTDGVHWAHAVHVLTVDDMLITRIVAFSTPACSVTSVCPSSVRPVVGTESKIFRRIPGCSDAASREYEVLGDGRCRSGSKQLGGGVPPRPGLASCAVRRRRNRRCGGSSSAPPRLRNFRARGRKFLCGKC</sequence>
<evidence type="ECO:0000256" key="2">
    <source>
        <dbReference type="ARBA" id="ARBA00023015"/>
    </source>
</evidence>
<feature type="domain" description="RNA polymerase sigma factor 70 region 4 type 2" evidence="6">
    <location>
        <begin position="90"/>
        <end position="142"/>
    </location>
</feature>
<dbReference type="EMBL" id="BAAAPF010000074">
    <property type="protein sequence ID" value="GAA2123622.1"/>
    <property type="molecule type" value="Genomic_DNA"/>
</dbReference>
<dbReference type="InterPro" id="IPR013324">
    <property type="entry name" value="RNA_pol_sigma_r3/r4-like"/>
</dbReference>
<accession>A0ABN2Y8I4</accession>
<keyword evidence="3" id="KW-0731">Sigma factor</keyword>
<evidence type="ECO:0000256" key="3">
    <source>
        <dbReference type="ARBA" id="ARBA00023082"/>
    </source>
</evidence>